<evidence type="ECO:0000313" key="3">
    <source>
        <dbReference type="Proteomes" id="UP000660668"/>
    </source>
</evidence>
<dbReference type="PANTHER" id="PTHR10285">
    <property type="entry name" value="URIDINE KINASE"/>
    <property type="match status" value="1"/>
</dbReference>
<dbReference type="InterPro" id="IPR006083">
    <property type="entry name" value="PRK/URK"/>
</dbReference>
<accession>A0A930VR07</accession>
<gene>
    <name evidence="2" type="ORF">ISU10_11310</name>
</gene>
<reference evidence="2" key="1">
    <citation type="submission" date="2020-11" db="EMBL/GenBank/DDBJ databases">
        <title>Nocardioides cynanchi sp. nov., isolated from soil of rhizosphere of Cynanchum wilfordii.</title>
        <authorList>
            <person name="Lee J.-S."/>
            <person name="Suh M.K."/>
            <person name="Kim J.-S."/>
        </authorList>
    </citation>
    <scope>NUCLEOTIDE SEQUENCE</scope>
    <source>
        <strain evidence="2">KCTC 19276</strain>
    </source>
</reference>
<dbReference type="NCBIfam" id="NF006743">
    <property type="entry name" value="PRK09270.1-2"/>
    <property type="match status" value="1"/>
</dbReference>
<organism evidence="2 3">
    <name type="scientific">Nocardioides agariphilus</name>
    <dbReference type="NCBI Taxonomy" id="433664"/>
    <lineage>
        <taxon>Bacteria</taxon>
        <taxon>Bacillati</taxon>
        <taxon>Actinomycetota</taxon>
        <taxon>Actinomycetes</taxon>
        <taxon>Propionibacteriales</taxon>
        <taxon>Nocardioidaceae</taxon>
        <taxon>Nocardioides</taxon>
    </lineage>
</organism>
<evidence type="ECO:0000259" key="1">
    <source>
        <dbReference type="Pfam" id="PF00485"/>
    </source>
</evidence>
<feature type="domain" description="Phosphoribulokinase/uridine kinase" evidence="1">
    <location>
        <begin position="25"/>
        <end position="206"/>
    </location>
</feature>
<keyword evidence="3" id="KW-1185">Reference proteome</keyword>
<protein>
    <submittedName>
        <fullName evidence="2">Nucleoside/nucleotide kinase family protein</fullName>
    </submittedName>
</protein>
<comment type="caution">
    <text evidence="2">The sequence shown here is derived from an EMBL/GenBank/DDBJ whole genome shotgun (WGS) entry which is preliminary data.</text>
</comment>
<dbReference type="GO" id="GO:0005524">
    <property type="term" value="F:ATP binding"/>
    <property type="evidence" value="ECO:0007669"/>
    <property type="project" value="InterPro"/>
</dbReference>
<dbReference type="InterPro" id="IPR027417">
    <property type="entry name" value="P-loop_NTPase"/>
</dbReference>
<dbReference type="Proteomes" id="UP000660668">
    <property type="component" value="Unassembled WGS sequence"/>
</dbReference>
<dbReference type="SUPFAM" id="SSF52540">
    <property type="entry name" value="P-loop containing nucleoside triphosphate hydrolases"/>
    <property type="match status" value="1"/>
</dbReference>
<proteinExistence type="predicted"/>
<sequence>MVELARRHPAIVPGVTAQARHSRRIVGIAGKPGAGKTTYALGLVAASEVPAAYVPMDGFHLADVRLRALGLLDRKGAPETFDAWGYAALLRRVREERDHPVYAPGFERDLEQPIAAALVVPPEVELVVTEGNYLLLDRPEWRAVRDQLDEVVQLETDDDVRRARLVARHVEFGKSPAEAQAWVERVDEANAVLVEAAAHRAHRVVQTS</sequence>
<dbReference type="GO" id="GO:0016301">
    <property type="term" value="F:kinase activity"/>
    <property type="evidence" value="ECO:0007669"/>
    <property type="project" value="UniProtKB-KW"/>
</dbReference>
<keyword evidence="2" id="KW-0808">Transferase</keyword>
<dbReference type="Gene3D" id="3.40.50.300">
    <property type="entry name" value="P-loop containing nucleotide triphosphate hydrolases"/>
    <property type="match status" value="1"/>
</dbReference>
<keyword evidence="2" id="KW-0418">Kinase</keyword>
<dbReference type="AlphaFoldDB" id="A0A930VR07"/>
<dbReference type="EMBL" id="JADKPO010000013">
    <property type="protein sequence ID" value="MBF4768355.1"/>
    <property type="molecule type" value="Genomic_DNA"/>
</dbReference>
<name>A0A930VR07_9ACTN</name>
<dbReference type="Pfam" id="PF00485">
    <property type="entry name" value="PRK"/>
    <property type="match status" value="1"/>
</dbReference>
<evidence type="ECO:0000313" key="2">
    <source>
        <dbReference type="EMBL" id="MBF4768355.1"/>
    </source>
</evidence>